<comment type="caution">
    <text evidence="1">The sequence shown here is derived from an EMBL/GenBank/DDBJ whole genome shotgun (WGS) entry which is preliminary data.</text>
</comment>
<keyword evidence="2" id="KW-1185">Reference proteome</keyword>
<reference evidence="1" key="1">
    <citation type="submission" date="2017-08" db="EMBL/GenBank/DDBJ databases">
        <authorList>
            <person name="Polle J.E."/>
            <person name="Barry K."/>
            <person name="Cushman J."/>
            <person name="Schmutz J."/>
            <person name="Tran D."/>
            <person name="Hathwaick L.T."/>
            <person name="Yim W.C."/>
            <person name="Jenkins J."/>
            <person name="Mckie-Krisberg Z.M."/>
            <person name="Prochnik S."/>
            <person name="Lindquist E."/>
            <person name="Dockter R.B."/>
            <person name="Adam C."/>
            <person name="Molina H."/>
            <person name="Bunkerborg J."/>
            <person name="Jin E."/>
            <person name="Buchheim M."/>
            <person name="Magnuson J."/>
        </authorList>
    </citation>
    <scope>NUCLEOTIDE SEQUENCE</scope>
    <source>
        <strain evidence="1">CCAP 19/18</strain>
    </source>
</reference>
<name>A0ABQ7GJD7_DUNSA</name>
<sequence length="31" mass="3669">MTWMSCVTCYVRPRAWQSWTSAITASWAMTR</sequence>
<gene>
    <name evidence="1" type="ORF">DUNSADRAFT_8495</name>
</gene>
<evidence type="ECO:0000313" key="1">
    <source>
        <dbReference type="EMBL" id="KAF5834725.1"/>
    </source>
</evidence>
<accession>A0ABQ7GJD7</accession>
<organism evidence="1 2">
    <name type="scientific">Dunaliella salina</name>
    <name type="common">Green alga</name>
    <name type="synonym">Protococcus salinus</name>
    <dbReference type="NCBI Taxonomy" id="3046"/>
    <lineage>
        <taxon>Eukaryota</taxon>
        <taxon>Viridiplantae</taxon>
        <taxon>Chlorophyta</taxon>
        <taxon>core chlorophytes</taxon>
        <taxon>Chlorophyceae</taxon>
        <taxon>CS clade</taxon>
        <taxon>Chlamydomonadales</taxon>
        <taxon>Dunaliellaceae</taxon>
        <taxon>Dunaliella</taxon>
    </lineage>
</organism>
<protein>
    <submittedName>
        <fullName evidence="1">Uncharacterized protein</fullName>
    </submittedName>
</protein>
<dbReference type="EMBL" id="MU069741">
    <property type="protein sequence ID" value="KAF5834725.1"/>
    <property type="molecule type" value="Genomic_DNA"/>
</dbReference>
<dbReference type="Proteomes" id="UP000815325">
    <property type="component" value="Unassembled WGS sequence"/>
</dbReference>
<proteinExistence type="predicted"/>
<evidence type="ECO:0000313" key="2">
    <source>
        <dbReference type="Proteomes" id="UP000815325"/>
    </source>
</evidence>